<feature type="compositionally biased region" description="Low complexity" evidence="3">
    <location>
        <begin position="116"/>
        <end position="132"/>
    </location>
</feature>
<dbReference type="PROSITE" id="PS50103">
    <property type="entry name" value="ZF_C3H1"/>
    <property type="match status" value="1"/>
</dbReference>
<feature type="zinc finger region" description="C3H1-type" evidence="1">
    <location>
        <begin position="68"/>
        <end position="95"/>
    </location>
</feature>
<dbReference type="InterPro" id="IPR007275">
    <property type="entry name" value="YTH_domain"/>
</dbReference>
<keyword evidence="1" id="KW-0479">Metal-binding</keyword>
<feature type="compositionally biased region" description="Polar residues" evidence="3">
    <location>
        <begin position="133"/>
        <end position="150"/>
    </location>
</feature>
<dbReference type="Gene3D" id="3.10.590.10">
    <property type="entry name" value="ph1033 like domains"/>
    <property type="match status" value="1"/>
</dbReference>
<evidence type="ECO:0000313" key="7">
    <source>
        <dbReference type="Proteomes" id="UP001634393"/>
    </source>
</evidence>
<dbReference type="InterPro" id="IPR000571">
    <property type="entry name" value="Znf_CCCH"/>
</dbReference>
<comment type="caution">
    <text evidence="6">The sequence shown here is derived from an EMBL/GenBank/DDBJ whole genome shotgun (WGS) entry which is preliminary data.</text>
</comment>
<dbReference type="InterPro" id="IPR045168">
    <property type="entry name" value="YTH_prot"/>
</dbReference>
<dbReference type="PANTHER" id="PTHR12357">
    <property type="entry name" value="YTH YT521-B HOMOLOGY DOMAIN-CONTAINING"/>
    <property type="match status" value="1"/>
</dbReference>
<protein>
    <recommendedName>
        <fullName evidence="2">YTH domain-containing family protein</fullName>
    </recommendedName>
</protein>
<dbReference type="Pfam" id="PF04146">
    <property type="entry name" value="YTH"/>
    <property type="match status" value="1"/>
</dbReference>
<comment type="similarity">
    <text evidence="2">Belongs to the YTHDF family.</text>
</comment>
<evidence type="ECO:0000259" key="4">
    <source>
        <dbReference type="PROSITE" id="PS50103"/>
    </source>
</evidence>
<feature type="domain" description="YTH" evidence="5">
    <location>
        <begin position="157"/>
        <end position="237"/>
    </location>
</feature>
<dbReference type="GO" id="GO:0003729">
    <property type="term" value="F:mRNA binding"/>
    <property type="evidence" value="ECO:0007669"/>
    <property type="project" value="UniProtKB-UniRule"/>
</dbReference>
<evidence type="ECO:0000256" key="2">
    <source>
        <dbReference type="RuleBase" id="RU369095"/>
    </source>
</evidence>
<keyword evidence="7" id="KW-1185">Reference proteome</keyword>
<keyword evidence="1" id="KW-0863">Zinc-finger</keyword>
<keyword evidence="2" id="KW-0694">RNA-binding</keyword>
<dbReference type="GO" id="GO:1990247">
    <property type="term" value="F:N6-methyladenosine-containing RNA reader activity"/>
    <property type="evidence" value="ECO:0007669"/>
    <property type="project" value="UniProtKB-UniRule"/>
</dbReference>
<dbReference type="PROSITE" id="PS50882">
    <property type="entry name" value="YTH"/>
    <property type="match status" value="1"/>
</dbReference>
<dbReference type="EMBL" id="JBJXBP010000006">
    <property type="protein sequence ID" value="KAL3824750.1"/>
    <property type="molecule type" value="Genomic_DNA"/>
</dbReference>
<proteinExistence type="inferred from homology"/>
<dbReference type="Proteomes" id="UP001634393">
    <property type="component" value="Unassembled WGS sequence"/>
</dbReference>
<evidence type="ECO:0000256" key="3">
    <source>
        <dbReference type="SAM" id="MobiDB-lite"/>
    </source>
</evidence>
<gene>
    <name evidence="6" type="ORF">ACJIZ3_020779</name>
</gene>
<dbReference type="AlphaFoldDB" id="A0ABD3SJK2"/>
<keyword evidence="1" id="KW-0862">Zinc</keyword>
<name>A0ABD3SJK2_9LAMI</name>
<feature type="domain" description="C3H1-type" evidence="4">
    <location>
        <begin position="68"/>
        <end position="95"/>
    </location>
</feature>
<evidence type="ECO:0000259" key="5">
    <source>
        <dbReference type="PROSITE" id="PS50882"/>
    </source>
</evidence>
<comment type="function">
    <text evidence="2">Specifically recognizes and binds N6-methyladenosine (m6A)-containing RNAs, and regulates mRNA stability. M6A is a modification present at internal sites of mRNAs and some non-coding RNAs and plays a role in mRNA stability and processing.</text>
</comment>
<dbReference type="CDD" id="cd21134">
    <property type="entry name" value="YTH"/>
    <property type="match status" value="1"/>
</dbReference>
<evidence type="ECO:0000256" key="1">
    <source>
        <dbReference type="PROSITE-ProRule" id="PRU00723"/>
    </source>
</evidence>
<evidence type="ECO:0000313" key="6">
    <source>
        <dbReference type="EMBL" id="KAL3824750.1"/>
    </source>
</evidence>
<sequence length="237" mass="26403">MDDGGGLSFDFEGGLDTVPTHPTAFVPLFNLGSPWRWSWTKAELPADSVSTLAAISVYQGGFLQQYDKPRMQVCQFFRLYGDCREQDCVYKHANELMKTSRNATCMYTEKLTESGQLPQQGQQSQQQGSQGQILNIPSGQQNQGSRKATPLPQGTSSLYFMVKSCNIEDLELSVQQGVCATQRSNENVILIFSVNKFRHFQGFAKMTSRIGGFVGGGNWKILLMELLIMEEFLLSNG</sequence>
<organism evidence="6 7">
    <name type="scientific">Penstemon smallii</name>
    <dbReference type="NCBI Taxonomy" id="265156"/>
    <lineage>
        <taxon>Eukaryota</taxon>
        <taxon>Viridiplantae</taxon>
        <taxon>Streptophyta</taxon>
        <taxon>Embryophyta</taxon>
        <taxon>Tracheophyta</taxon>
        <taxon>Spermatophyta</taxon>
        <taxon>Magnoliopsida</taxon>
        <taxon>eudicotyledons</taxon>
        <taxon>Gunneridae</taxon>
        <taxon>Pentapetalae</taxon>
        <taxon>asterids</taxon>
        <taxon>lamiids</taxon>
        <taxon>Lamiales</taxon>
        <taxon>Plantaginaceae</taxon>
        <taxon>Cheloneae</taxon>
        <taxon>Penstemon</taxon>
    </lineage>
</organism>
<accession>A0ABD3SJK2</accession>
<dbReference type="PANTHER" id="PTHR12357:SF119">
    <property type="entry name" value="30-KDA CLEAVAGE AND POLYADENYLATION SPECIFICITY FACTOR 30"/>
    <property type="match status" value="1"/>
</dbReference>
<dbReference type="GO" id="GO:0008270">
    <property type="term" value="F:zinc ion binding"/>
    <property type="evidence" value="ECO:0007669"/>
    <property type="project" value="UniProtKB-KW"/>
</dbReference>
<reference evidence="6 7" key="1">
    <citation type="submission" date="2024-12" db="EMBL/GenBank/DDBJ databases">
        <title>The unique morphological basis and parallel evolutionary history of personate flowers in Penstemon.</title>
        <authorList>
            <person name="Depatie T.H."/>
            <person name="Wessinger C.A."/>
        </authorList>
    </citation>
    <scope>NUCLEOTIDE SEQUENCE [LARGE SCALE GENOMIC DNA]</scope>
    <source>
        <strain evidence="6">WTNN_2</strain>
        <tissue evidence="6">Leaf</tissue>
    </source>
</reference>
<feature type="region of interest" description="Disordered" evidence="3">
    <location>
        <begin position="116"/>
        <end position="150"/>
    </location>
</feature>